<proteinExistence type="predicted"/>
<feature type="region of interest" description="Disordered" evidence="1">
    <location>
        <begin position="74"/>
        <end position="114"/>
    </location>
</feature>
<dbReference type="Proteomes" id="UP001052655">
    <property type="component" value="Unassembled WGS sequence"/>
</dbReference>
<dbReference type="InterPro" id="IPR036594">
    <property type="entry name" value="Meth_synthase_dom"/>
</dbReference>
<feature type="compositionally biased region" description="Pro residues" evidence="1">
    <location>
        <begin position="78"/>
        <end position="94"/>
    </location>
</feature>
<sequence>MELRGEPRGLSRAAVRLDAPAVREPLGAAVDRHGLSTAWQEVTVPAPPAVGRAWETSGDRYVEVEHLLSWDVSIHAAPPHPPPPPPRAAPPRPWSWPACPARSTRCPSGRSTPY</sequence>
<keyword evidence="3" id="KW-1185">Reference proteome</keyword>
<gene>
    <name evidence="2" type="ORF">Sdagh_48640</name>
</gene>
<dbReference type="Gene3D" id="1.10.1240.10">
    <property type="entry name" value="Methionine synthase domain"/>
    <property type="match status" value="1"/>
</dbReference>
<evidence type="ECO:0000256" key="1">
    <source>
        <dbReference type="SAM" id="MobiDB-lite"/>
    </source>
</evidence>
<accession>A0ABQ3Q771</accession>
<evidence type="ECO:0000313" key="3">
    <source>
        <dbReference type="Proteomes" id="UP001052655"/>
    </source>
</evidence>
<comment type="caution">
    <text evidence="2">The sequence shown here is derived from an EMBL/GenBank/DDBJ whole genome shotgun (WGS) entry which is preliminary data.</text>
</comment>
<feature type="compositionally biased region" description="Polar residues" evidence="1">
    <location>
        <begin position="105"/>
        <end position="114"/>
    </location>
</feature>
<dbReference type="EMBL" id="BNDX01000012">
    <property type="protein sequence ID" value="GHI33134.1"/>
    <property type="molecule type" value="Genomic_DNA"/>
</dbReference>
<organism evidence="2 3">
    <name type="scientific">Streptomyces daghestanicus</name>
    <dbReference type="NCBI Taxonomy" id="66885"/>
    <lineage>
        <taxon>Bacteria</taxon>
        <taxon>Bacillati</taxon>
        <taxon>Actinomycetota</taxon>
        <taxon>Actinomycetes</taxon>
        <taxon>Kitasatosporales</taxon>
        <taxon>Streptomycetaceae</taxon>
        <taxon>Streptomyces</taxon>
    </lineage>
</organism>
<reference evidence="2" key="1">
    <citation type="submission" date="2024-05" db="EMBL/GenBank/DDBJ databases">
        <title>Whole genome shotgun sequence of Streptomyces daghestanicus NBRC 12762.</title>
        <authorList>
            <person name="Komaki H."/>
            <person name="Tamura T."/>
        </authorList>
    </citation>
    <scope>NUCLEOTIDE SEQUENCE</scope>
    <source>
        <strain evidence="2">NBRC 12762</strain>
    </source>
</reference>
<protein>
    <submittedName>
        <fullName evidence="2">Uncharacterized protein</fullName>
    </submittedName>
</protein>
<evidence type="ECO:0000313" key="2">
    <source>
        <dbReference type="EMBL" id="GHI33134.1"/>
    </source>
</evidence>
<name>A0ABQ3Q771_9ACTN</name>